<dbReference type="AlphaFoldDB" id="A0AAE0FN83"/>
<evidence type="ECO:0000256" key="1">
    <source>
        <dbReference type="SAM" id="Coils"/>
    </source>
</evidence>
<feature type="coiled-coil region" evidence="1">
    <location>
        <begin position="160"/>
        <end position="216"/>
    </location>
</feature>
<reference evidence="3 4" key="1">
    <citation type="journal article" date="2015" name="Genome Biol. Evol.">
        <title>Comparative Genomics of a Bacterivorous Green Alga Reveals Evolutionary Causalities and Consequences of Phago-Mixotrophic Mode of Nutrition.</title>
        <authorList>
            <person name="Burns J.A."/>
            <person name="Paasch A."/>
            <person name="Narechania A."/>
            <person name="Kim E."/>
        </authorList>
    </citation>
    <scope>NUCLEOTIDE SEQUENCE [LARGE SCALE GENOMIC DNA]</scope>
    <source>
        <strain evidence="3 4">PLY_AMNH</strain>
    </source>
</reference>
<dbReference type="EMBL" id="LGRX02015891">
    <property type="protein sequence ID" value="KAK3262889.1"/>
    <property type="molecule type" value="Genomic_DNA"/>
</dbReference>
<gene>
    <name evidence="3" type="ORF">CYMTET_28282</name>
</gene>
<evidence type="ECO:0000313" key="3">
    <source>
        <dbReference type="EMBL" id="KAK3262889.1"/>
    </source>
</evidence>
<dbReference type="Proteomes" id="UP001190700">
    <property type="component" value="Unassembled WGS sequence"/>
</dbReference>
<proteinExistence type="predicted"/>
<keyword evidence="4" id="KW-1185">Reference proteome</keyword>
<accession>A0AAE0FN83</accession>
<evidence type="ECO:0000313" key="4">
    <source>
        <dbReference type="Proteomes" id="UP001190700"/>
    </source>
</evidence>
<evidence type="ECO:0000256" key="2">
    <source>
        <dbReference type="SAM" id="MobiDB-lite"/>
    </source>
</evidence>
<feature type="region of interest" description="Disordered" evidence="2">
    <location>
        <begin position="1"/>
        <end position="36"/>
    </location>
</feature>
<keyword evidence="1" id="KW-0175">Coiled coil</keyword>
<sequence length="242" mass="27363">MTAEAGLQMIEAPPNDEQARAAPEPDATPVDANDSDGETALRLQDLAITKMPTTLHRVAVMTQLQLDKPWAAGHGKKESAWEESVALIMCYDAYKGMEPRERAKVVFGGKYLQKHAKAMCDTYKRQVARHPRESGVEEEHDELANLVEAVLEVWTEFDSAKDATAAEAAAKKRLEKEEDLTVSLGRFLEREGQTKRQKIELEMQRFELEKERWVEDKQDRRANREQTLALANVMSKLADKLA</sequence>
<comment type="caution">
    <text evidence="3">The sequence shown here is derived from an EMBL/GenBank/DDBJ whole genome shotgun (WGS) entry which is preliminary data.</text>
</comment>
<organism evidence="3 4">
    <name type="scientific">Cymbomonas tetramitiformis</name>
    <dbReference type="NCBI Taxonomy" id="36881"/>
    <lineage>
        <taxon>Eukaryota</taxon>
        <taxon>Viridiplantae</taxon>
        <taxon>Chlorophyta</taxon>
        <taxon>Pyramimonadophyceae</taxon>
        <taxon>Pyramimonadales</taxon>
        <taxon>Pyramimonadaceae</taxon>
        <taxon>Cymbomonas</taxon>
    </lineage>
</organism>
<name>A0AAE0FN83_9CHLO</name>
<protein>
    <submittedName>
        <fullName evidence="3">Uncharacterized protein</fullName>
    </submittedName>
</protein>